<feature type="compositionally biased region" description="Basic and acidic residues" evidence="8">
    <location>
        <begin position="236"/>
        <end position="249"/>
    </location>
</feature>
<dbReference type="GO" id="GO:0005654">
    <property type="term" value="C:nucleoplasm"/>
    <property type="evidence" value="ECO:0007669"/>
    <property type="project" value="UniProtKB-SubCell"/>
</dbReference>
<dbReference type="PANTHER" id="PTHR19855:SF11">
    <property type="entry name" value="RIBOSOME BIOGENESIS PROTEIN WDR12"/>
    <property type="match status" value="1"/>
</dbReference>
<dbReference type="Gene3D" id="2.130.10.10">
    <property type="entry name" value="YVTN repeat-like/Quinoprotein amine dehydrogenase"/>
    <property type="match status" value="2"/>
</dbReference>
<keyword evidence="2 6" id="KW-0698">rRNA processing</keyword>
<evidence type="ECO:0000259" key="9">
    <source>
        <dbReference type="Pfam" id="PF08154"/>
    </source>
</evidence>
<dbReference type="GO" id="GO:0000466">
    <property type="term" value="P:maturation of 5.8S rRNA from tricistronic rRNA transcript (SSU-rRNA, 5.8S rRNA, LSU-rRNA)"/>
    <property type="evidence" value="ECO:0007669"/>
    <property type="project" value="UniProtKB-UniRule"/>
</dbReference>
<evidence type="ECO:0000256" key="8">
    <source>
        <dbReference type="SAM" id="MobiDB-lite"/>
    </source>
</evidence>
<keyword evidence="4" id="KW-0677">Repeat</keyword>
<dbReference type="EMBL" id="JAQQBR010000001">
    <property type="protein sequence ID" value="KAK0182170.1"/>
    <property type="molecule type" value="Genomic_DNA"/>
</dbReference>
<protein>
    <recommendedName>
        <fullName evidence="6">Ribosome biogenesis protein WDR12 homolog</fullName>
    </recommendedName>
</protein>
<dbReference type="InterPro" id="IPR020472">
    <property type="entry name" value="WD40_PAC1"/>
</dbReference>
<feature type="repeat" description="WD" evidence="7">
    <location>
        <begin position="257"/>
        <end position="288"/>
    </location>
</feature>
<dbReference type="InterPro" id="IPR036322">
    <property type="entry name" value="WD40_repeat_dom_sf"/>
</dbReference>
<dbReference type="GO" id="GO:0000463">
    <property type="term" value="P:maturation of LSU-rRNA from tricistronic rRNA transcript (SSU-rRNA, 5.8S rRNA, LSU-rRNA)"/>
    <property type="evidence" value="ECO:0007669"/>
    <property type="project" value="UniProtKB-UniRule"/>
</dbReference>
<keyword evidence="1 6" id="KW-0690">Ribosome biogenesis</keyword>
<comment type="similarity">
    <text evidence="6">Belongs to the WD repeat WDR12/YTM1 family.</text>
</comment>
<dbReference type="FunFam" id="2.130.10.10:FF:001898">
    <property type="entry name" value="Ribosome biogenesis protein WDR12 homolog"/>
    <property type="match status" value="1"/>
</dbReference>
<evidence type="ECO:0000313" key="11">
    <source>
        <dbReference type="Proteomes" id="UP001168972"/>
    </source>
</evidence>
<keyword evidence="3 7" id="KW-0853">WD repeat</keyword>
<evidence type="ECO:0000256" key="4">
    <source>
        <dbReference type="ARBA" id="ARBA00022737"/>
    </source>
</evidence>
<feature type="repeat" description="WD" evidence="7">
    <location>
        <begin position="383"/>
        <end position="420"/>
    </location>
</feature>
<proteinExistence type="inferred from homology"/>
<name>A0AA39L219_MICHY</name>
<dbReference type="GO" id="GO:0043021">
    <property type="term" value="F:ribonucleoprotein complex binding"/>
    <property type="evidence" value="ECO:0007669"/>
    <property type="project" value="UniProtKB-UniRule"/>
</dbReference>
<dbReference type="CDD" id="cd00200">
    <property type="entry name" value="WD40"/>
    <property type="match status" value="1"/>
</dbReference>
<dbReference type="PANTHER" id="PTHR19855">
    <property type="entry name" value="WD40 REPEAT PROTEIN 12, 37"/>
    <property type="match status" value="1"/>
</dbReference>
<dbReference type="SUPFAM" id="SSF50978">
    <property type="entry name" value="WD40 repeat-like"/>
    <property type="match status" value="1"/>
</dbReference>
<dbReference type="Pfam" id="PF08154">
    <property type="entry name" value="NLE"/>
    <property type="match status" value="1"/>
</dbReference>
<dbReference type="SMART" id="SM00320">
    <property type="entry name" value="WD40"/>
    <property type="match status" value="7"/>
</dbReference>
<dbReference type="Proteomes" id="UP001168972">
    <property type="component" value="Unassembled WGS sequence"/>
</dbReference>
<dbReference type="PROSITE" id="PS50294">
    <property type="entry name" value="WD_REPEATS_REGION"/>
    <property type="match status" value="3"/>
</dbReference>
<dbReference type="InterPro" id="IPR015943">
    <property type="entry name" value="WD40/YVTN_repeat-like_dom_sf"/>
</dbReference>
<comment type="function">
    <text evidence="6">Required for maturation of ribosomal RNAs and formation of the large ribosomal subunit.</text>
</comment>
<evidence type="ECO:0000256" key="3">
    <source>
        <dbReference type="ARBA" id="ARBA00022574"/>
    </source>
</evidence>
<feature type="domain" description="NLE" evidence="9">
    <location>
        <begin position="8"/>
        <end position="73"/>
    </location>
</feature>
<reference evidence="10" key="1">
    <citation type="journal article" date="2023" name="bioRxiv">
        <title>Scaffold-level genome assemblies of two parasitoid biocontrol wasps reveal the parthenogenesis mechanism and an associated novel virus.</title>
        <authorList>
            <person name="Inwood S."/>
            <person name="Skelly J."/>
            <person name="Guhlin J."/>
            <person name="Harrop T."/>
            <person name="Goldson S."/>
            <person name="Dearden P."/>
        </authorList>
    </citation>
    <scope>NUCLEOTIDE SEQUENCE</scope>
    <source>
        <strain evidence="10">Lincoln</strain>
        <tissue evidence="10">Whole body</tissue>
    </source>
</reference>
<sequence length="420" mass="47096">MSTESKVGIRFFTKQNQYAVPDFPFEVHITITPDELNVLVNEHLKDTIKDGKRIEFDFLVCSEFLRTSLYEHVTERDVSTEGVIDIEYLEKHPSPKPKDCLIHDDWVAAVAVCGKWILTGCYDNTVHIWTSIGKHKLTIPGHSGPVIAVKWISLDSETGTFVSASQDGTALIWSWNIARNSVDCIYVCRGHRESLESLESLGSLAVNSDDRIMATGSWDKMLKIWSTATEDETEDGESKSKRMKTDKGKTRIPKRTMKGHQEAISGVVWSDKSELITSSWDHTLKIWDSELGGIKHEIPGNKSFFDIDYSQLSRSIIAASDITIKLYDPRSSEGSIVKSTFKSHKGTVSTVCWSPTDSNLFISGGYDNAVKLWDTRRTPLYELTGHEEKVLSCNWSNPKLIVSGGADNTVRIYKSSHAVL</sequence>
<evidence type="ECO:0000256" key="6">
    <source>
        <dbReference type="HAMAP-Rule" id="MF_03029"/>
    </source>
</evidence>
<gene>
    <name evidence="10" type="ORF">PV327_000332</name>
</gene>
<feature type="repeat" description="WD" evidence="7">
    <location>
        <begin position="203"/>
        <end position="235"/>
    </location>
</feature>
<evidence type="ECO:0000256" key="5">
    <source>
        <dbReference type="ARBA" id="ARBA00023242"/>
    </source>
</evidence>
<organism evidence="10 11">
    <name type="scientific">Microctonus hyperodae</name>
    <name type="common">Parasitoid wasp</name>
    <dbReference type="NCBI Taxonomy" id="165561"/>
    <lineage>
        <taxon>Eukaryota</taxon>
        <taxon>Metazoa</taxon>
        <taxon>Ecdysozoa</taxon>
        <taxon>Arthropoda</taxon>
        <taxon>Hexapoda</taxon>
        <taxon>Insecta</taxon>
        <taxon>Pterygota</taxon>
        <taxon>Neoptera</taxon>
        <taxon>Endopterygota</taxon>
        <taxon>Hymenoptera</taxon>
        <taxon>Apocrita</taxon>
        <taxon>Ichneumonoidea</taxon>
        <taxon>Braconidae</taxon>
        <taxon>Euphorinae</taxon>
        <taxon>Microctonus</taxon>
    </lineage>
</organism>
<evidence type="ECO:0000256" key="7">
    <source>
        <dbReference type="PROSITE-ProRule" id="PRU00221"/>
    </source>
</evidence>
<evidence type="ECO:0000313" key="10">
    <source>
        <dbReference type="EMBL" id="KAK0182170.1"/>
    </source>
</evidence>
<reference evidence="10" key="2">
    <citation type="submission" date="2023-03" db="EMBL/GenBank/DDBJ databases">
        <authorList>
            <person name="Inwood S.N."/>
            <person name="Skelly J.G."/>
            <person name="Guhlin J."/>
            <person name="Harrop T.W.R."/>
            <person name="Goldson S.G."/>
            <person name="Dearden P.K."/>
        </authorList>
    </citation>
    <scope>NUCLEOTIDE SEQUENCE</scope>
    <source>
        <strain evidence="10">Lincoln</strain>
        <tissue evidence="10">Whole body</tissue>
    </source>
</reference>
<accession>A0AA39L219</accession>
<comment type="subcellular location">
    <subcellularLocation>
        <location evidence="6">Nucleus</location>
        <location evidence="6">Nucleolus</location>
    </subcellularLocation>
    <subcellularLocation>
        <location evidence="6">Nucleus</location>
        <location evidence="6">Nucleoplasm</location>
    </subcellularLocation>
</comment>
<feature type="region of interest" description="Disordered" evidence="8">
    <location>
        <begin position="229"/>
        <end position="251"/>
    </location>
</feature>
<dbReference type="Pfam" id="PF00400">
    <property type="entry name" value="WD40"/>
    <property type="match status" value="6"/>
</dbReference>
<dbReference type="GO" id="GO:0030687">
    <property type="term" value="C:preribosome, large subunit precursor"/>
    <property type="evidence" value="ECO:0007669"/>
    <property type="project" value="UniProtKB-UniRule"/>
</dbReference>
<dbReference type="AlphaFoldDB" id="A0AA39L219"/>
<dbReference type="PRINTS" id="PR00320">
    <property type="entry name" value="GPROTEINBRPT"/>
</dbReference>
<keyword evidence="5 6" id="KW-0539">Nucleus</keyword>
<dbReference type="HAMAP" id="MF_03029">
    <property type="entry name" value="WDR12"/>
    <property type="match status" value="1"/>
</dbReference>
<feature type="repeat" description="WD" evidence="7">
    <location>
        <begin position="341"/>
        <end position="376"/>
    </location>
</feature>
<evidence type="ECO:0000256" key="1">
    <source>
        <dbReference type="ARBA" id="ARBA00022517"/>
    </source>
</evidence>
<dbReference type="GO" id="GO:0005730">
    <property type="term" value="C:nucleolus"/>
    <property type="evidence" value="ECO:0007669"/>
    <property type="project" value="UniProtKB-SubCell"/>
</dbReference>
<dbReference type="PROSITE" id="PS50082">
    <property type="entry name" value="WD_REPEATS_2"/>
    <property type="match status" value="4"/>
</dbReference>
<evidence type="ECO:0000256" key="2">
    <source>
        <dbReference type="ARBA" id="ARBA00022552"/>
    </source>
</evidence>
<dbReference type="InterPro" id="IPR028599">
    <property type="entry name" value="WDR12/Ytm1"/>
</dbReference>
<keyword evidence="11" id="KW-1185">Reference proteome</keyword>
<comment type="caution">
    <text evidence="10">The sequence shown here is derived from an EMBL/GenBank/DDBJ whole genome shotgun (WGS) entry which is preliminary data.</text>
</comment>
<dbReference type="InterPro" id="IPR012972">
    <property type="entry name" value="NLE"/>
</dbReference>
<dbReference type="InterPro" id="IPR001680">
    <property type="entry name" value="WD40_rpt"/>
</dbReference>